<dbReference type="InterPro" id="IPR036390">
    <property type="entry name" value="WH_DNA-bd_sf"/>
</dbReference>
<dbReference type="EMBL" id="JACIDY010000005">
    <property type="protein sequence ID" value="MBB3940714.1"/>
    <property type="molecule type" value="Genomic_DNA"/>
</dbReference>
<dbReference type="Gene3D" id="1.10.10.10">
    <property type="entry name" value="Winged helix-like DNA-binding domain superfamily/Winged helix DNA-binding domain"/>
    <property type="match status" value="1"/>
</dbReference>
<evidence type="ECO:0000313" key="1">
    <source>
        <dbReference type="EMBL" id="MBB3940714.1"/>
    </source>
</evidence>
<evidence type="ECO:0000313" key="2">
    <source>
        <dbReference type="Proteomes" id="UP000561459"/>
    </source>
</evidence>
<reference evidence="1 2" key="1">
    <citation type="submission" date="2020-08" db="EMBL/GenBank/DDBJ databases">
        <title>Genomic Encyclopedia of Type Strains, Phase IV (KMG-IV): sequencing the most valuable type-strain genomes for metagenomic binning, comparative biology and taxonomic classification.</title>
        <authorList>
            <person name="Goeker M."/>
        </authorList>
    </citation>
    <scope>NUCLEOTIDE SEQUENCE [LARGE SCALE GENOMIC DNA]</scope>
    <source>
        <strain evidence="1 2">DSM 27568</strain>
    </source>
</reference>
<organism evidence="1 2">
    <name type="scientific">Novosphingobium fluoreni</name>
    <dbReference type="NCBI Taxonomy" id="1391222"/>
    <lineage>
        <taxon>Bacteria</taxon>
        <taxon>Pseudomonadati</taxon>
        <taxon>Pseudomonadota</taxon>
        <taxon>Alphaproteobacteria</taxon>
        <taxon>Sphingomonadales</taxon>
        <taxon>Sphingomonadaceae</taxon>
        <taxon>Novosphingobium</taxon>
    </lineage>
</organism>
<dbReference type="SUPFAM" id="SSF46785">
    <property type="entry name" value="Winged helix' DNA-binding domain"/>
    <property type="match status" value="1"/>
</dbReference>
<dbReference type="InterPro" id="IPR036388">
    <property type="entry name" value="WH-like_DNA-bd_sf"/>
</dbReference>
<accession>A0A7W6BZE9</accession>
<proteinExistence type="predicted"/>
<sequence>MGLHQLLRQDEIILAELTAIAAAGGRCPANTELAKKISARSGSTVSRIFEKLEKRGLIEVERRNAARRIRILATGDQTAPVTGKLYRDRDMSQFAAKQARARAALDRPLTPLPELIEAPGSPRDPCFRCGVRGDVGCKHRKIISGPHSAAGSLAAVPLPAAAGVSVSPVHGDTYAH</sequence>
<protein>
    <submittedName>
        <fullName evidence="1">DNA-binding Lrp family transcriptional regulator</fullName>
    </submittedName>
</protein>
<dbReference type="Proteomes" id="UP000561459">
    <property type="component" value="Unassembled WGS sequence"/>
</dbReference>
<keyword evidence="2" id="KW-1185">Reference proteome</keyword>
<keyword evidence="1" id="KW-0238">DNA-binding</keyword>
<dbReference type="RefSeq" id="WP_183617300.1">
    <property type="nucleotide sequence ID" value="NZ_JACIDY010000005.1"/>
</dbReference>
<dbReference type="AlphaFoldDB" id="A0A7W6BZE9"/>
<comment type="caution">
    <text evidence="1">The sequence shown here is derived from an EMBL/GenBank/DDBJ whole genome shotgun (WGS) entry which is preliminary data.</text>
</comment>
<name>A0A7W6BZE9_9SPHN</name>
<dbReference type="GO" id="GO:0003677">
    <property type="term" value="F:DNA binding"/>
    <property type="evidence" value="ECO:0007669"/>
    <property type="project" value="UniProtKB-KW"/>
</dbReference>
<gene>
    <name evidence="1" type="ORF">GGR39_002371</name>
</gene>